<dbReference type="Pfam" id="PF20826">
    <property type="entry name" value="PHD_5"/>
    <property type="match status" value="1"/>
</dbReference>
<evidence type="ECO:0000256" key="5">
    <source>
        <dbReference type="SAM" id="MobiDB-lite"/>
    </source>
</evidence>
<feature type="compositionally biased region" description="Pro residues" evidence="5">
    <location>
        <begin position="319"/>
        <end position="333"/>
    </location>
</feature>
<dbReference type="GO" id="GO:0061186">
    <property type="term" value="P:negative regulation of silent mating-type cassette heterochromatin formation"/>
    <property type="evidence" value="ECO:0007669"/>
    <property type="project" value="TreeGrafter"/>
</dbReference>
<feature type="compositionally biased region" description="Low complexity" evidence="5">
    <location>
        <begin position="19"/>
        <end position="28"/>
    </location>
</feature>
<dbReference type="AlphaFoldDB" id="U4LK98"/>
<proteinExistence type="predicted"/>
<keyword evidence="2 4" id="KW-0863">Zinc-finger</keyword>
<dbReference type="PANTHER" id="PTHR47793">
    <property type="entry name" value="HISTONE DEACETYLASE COMPLEX SUBUNIT CTI6"/>
    <property type="match status" value="1"/>
</dbReference>
<dbReference type="EMBL" id="HF935830">
    <property type="protein sequence ID" value="CCX32358.1"/>
    <property type="molecule type" value="Genomic_DNA"/>
</dbReference>
<feature type="compositionally biased region" description="Acidic residues" evidence="5">
    <location>
        <begin position="66"/>
        <end position="76"/>
    </location>
</feature>
<organism evidence="7 8">
    <name type="scientific">Pyronema omphalodes (strain CBS 100304)</name>
    <name type="common">Pyronema confluens</name>
    <dbReference type="NCBI Taxonomy" id="1076935"/>
    <lineage>
        <taxon>Eukaryota</taxon>
        <taxon>Fungi</taxon>
        <taxon>Dikarya</taxon>
        <taxon>Ascomycota</taxon>
        <taxon>Pezizomycotina</taxon>
        <taxon>Pezizomycetes</taxon>
        <taxon>Pezizales</taxon>
        <taxon>Pyronemataceae</taxon>
        <taxon>Pyronema</taxon>
    </lineage>
</organism>
<dbReference type="InterPro" id="IPR019787">
    <property type="entry name" value="Znf_PHD-finger"/>
</dbReference>
<dbReference type="Proteomes" id="UP000018144">
    <property type="component" value="Unassembled WGS sequence"/>
</dbReference>
<protein>
    <submittedName>
        <fullName evidence="7">Similar to Putative histone deacetylase complex subunit cti6 acc. no. Q1MTR4</fullName>
    </submittedName>
</protein>
<feature type="compositionally biased region" description="Basic and acidic residues" evidence="5">
    <location>
        <begin position="287"/>
        <end position="307"/>
    </location>
</feature>
<reference evidence="7 8" key="1">
    <citation type="journal article" date="2013" name="PLoS Genet.">
        <title>The genome and development-dependent transcriptomes of Pyronema confluens: a window into fungal evolution.</title>
        <authorList>
            <person name="Traeger S."/>
            <person name="Altegoer F."/>
            <person name="Freitag M."/>
            <person name="Gabaldon T."/>
            <person name="Kempken F."/>
            <person name="Kumar A."/>
            <person name="Marcet-Houben M."/>
            <person name="Poggeler S."/>
            <person name="Stajich J.E."/>
            <person name="Nowrousian M."/>
        </authorList>
    </citation>
    <scope>NUCLEOTIDE SEQUENCE [LARGE SCALE GENOMIC DNA]</scope>
    <source>
        <strain evidence="8">CBS 100304</strain>
        <tissue evidence="7">Vegetative mycelium</tissue>
    </source>
</reference>
<dbReference type="InterPro" id="IPR053051">
    <property type="entry name" value="HDAC_complex_subunit"/>
</dbReference>
<dbReference type="InterPro" id="IPR013083">
    <property type="entry name" value="Znf_RING/FYVE/PHD"/>
</dbReference>
<dbReference type="PROSITE" id="PS01359">
    <property type="entry name" value="ZF_PHD_1"/>
    <property type="match status" value="1"/>
</dbReference>
<dbReference type="GO" id="GO:0033698">
    <property type="term" value="C:Rpd3L complex"/>
    <property type="evidence" value="ECO:0007669"/>
    <property type="project" value="TreeGrafter"/>
</dbReference>
<dbReference type="SUPFAM" id="SSF57903">
    <property type="entry name" value="FYVE/PHD zinc finger"/>
    <property type="match status" value="1"/>
</dbReference>
<evidence type="ECO:0000256" key="1">
    <source>
        <dbReference type="ARBA" id="ARBA00022723"/>
    </source>
</evidence>
<dbReference type="GO" id="GO:0070210">
    <property type="term" value="C:Rpd3L-Expanded complex"/>
    <property type="evidence" value="ECO:0007669"/>
    <property type="project" value="TreeGrafter"/>
</dbReference>
<dbReference type="InterPro" id="IPR001965">
    <property type="entry name" value="Znf_PHD"/>
</dbReference>
<feature type="compositionally biased region" description="Basic and acidic residues" evidence="5">
    <location>
        <begin position="36"/>
        <end position="55"/>
    </location>
</feature>
<dbReference type="PANTHER" id="PTHR47793:SF1">
    <property type="entry name" value="HISTONE DEACETYLASE COMPLEX SUBUNIT CTI6"/>
    <property type="match status" value="1"/>
</dbReference>
<dbReference type="GO" id="GO:0061188">
    <property type="term" value="P:negative regulation of rDNA heterochromatin formation"/>
    <property type="evidence" value="ECO:0007669"/>
    <property type="project" value="TreeGrafter"/>
</dbReference>
<evidence type="ECO:0000259" key="6">
    <source>
        <dbReference type="PROSITE" id="PS50016"/>
    </source>
</evidence>
<evidence type="ECO:0000256" key="4">
    <source>
        <dbReference type="PROSITE-ProRule" id="PRU00146"/>
    </source>
</evidence>
<keyword evidence="3" id="KW-0862">Zinc</keyword>
<sequence length="528" mass="58476">MVSPRRSSRARSTAHQVTASSSSSASSSRNRHTRHRTEEDTHADLDANSQRGHDDEANDSNSNPDEAMEDAGDQEDEITRCICGFQEYQSNDQDDQSDSDGLFIQCDQCKVWQHGFCVGITDQESTPDNYYCEQCKPELHREGQNKAGLKTSIYLPAQDELPKAPAKDLAQKRRTTMNSRDAEYDEVVFQRMLEESKRDVKANPDTSVRNSRGRKRGSSEGSDEPKDSKRSRTTDSPESPSHIAVDSADEKPVATTPSQRKARGTTTRNTVIQQQITSSKRTSARNKGNEKVEPRKDDSEHSDDYAPRKNNRSRNPVEEPAPSPPTVPEPVPDTPQQTSKRAARTNNNNSRRRNGRNVRQSEDPNESGTSMSRVESSTGKHDTPTSVTEKNSKPRLPPPSVSVNEMKKRVTLISDFITRTQVDMANSQQTDIYAYLAWMEEKGTPISKSSTATPRSAGTPPSTLTGTTDSSVPRIQINGGSGNSGTGMMLDKATDILSSSTFDKTSLEIMEKLSAKINRWNQNYADGI</sequence>
<feature type="region of interest" description="Disordered" evidence="5">
    <location>
        <begin position="1"/>
        <end position="76"/>
    </location>
</feature>
<dbReference type="OrthoDB" id="418595at2759"/>
<feature type="compositionally biased region" description="Basic and acidic residues" evidence="5">
    <location>
        <begin position="192"/>
        <end position="202"/>
    </location>
</feature>
<accession>U4LK98</accession>
<dbReference type="InterPro" id="IPR011011">
    <property type="entry name" value="Znf_FYVE_PHD"/>
</dbReference>
<keyword evidence="8" id="KW-1185">Reference proteome</keyword>
<keyword evidence="1" id="KW-0479">Metal-binding</keyword>
<dbReference type="InterPro" id="IPR019786">
    <property type="entry name" value="Zinc_finger_PHD-type_CS"/>
</dbReference>
<feature type="region of interest" description="Disordered" evidence="5">
    <location>
        <begin position="445"/>
        <end position="487"/>
    </location>
</feature>
<feature type="compositionally biased region" description="Polar residues" evidence="5">
    <location>
        <begin position="366"/>
        <end position="377"/>
    </location>
</feature>
<dbReference type="SMART" id="SM00249">
    <property type="entry name" value="PHD"/>
    <property type="match status" value="1"/>
</dbReference>
<evidence type="ECO:0000313" key="7">
    <source>
        <dbReference type="EMBL" id="CCX32358.1"/>
    </source>
</evidence>
<feature type="compositionally biased region" description="Low complexity" evidence="5">
    <location>
        <begin position="334"/>
        <end position="349"/>
    </location>
</feature>
<feature type="domain" description="PHD-type" evidence="6">
    <location>
        <begin position="78"/>
        <end position="138"/>
    </location>
</feature>
<feature type="compositionally biased region" description="Basic and acidic residues" evidence="5">
    <location>
        <begin position="160"/>
        <end position="171"/>
    </location>
</feature>
<feature type="compositionally biased region" description="Basic and acidic residues" evidence="5">
    <location>
        <begin position="223"/>
        <end position="235"/>
    </location>
</feature>
<feature type="compositionally biased region" description="Polar residues" evidence="5">
    <location>
        <begin position="255"/>
        <end position="281"/>
    </location>
</feature>
<dbReference type="STRING" id="1076935.U4LK98"/>
<feature type="compositionally biased region" description="Polar residues" evidence="5">
    <location>
        <begin position="446"/>
        <end position="473"/>
    </location>
</feature>
<evidence type="ECO:0000256" key="3">
    <source>
        <dbReference type="ARBA" id="ARBA00022833"/>
    </source>
</evidence>
<gene>
    <name evidence="7" type="ORF">PCON_12990</name>
</gene>
<evidence type="ECO:0000313" key="8">
    <source>
        <dbReference type="Proteomes" id="UP000018144"/>
    </source>
</evidence>
<name>U4LK98_PYROM</name>
<dbReference type="OMA" id="ITDEMAG"/>
<dbReference type="GO" id="GO:0008270">
    <property type="term" value="F:zinc ion binding"/>
    <property type="evidence" value="ECO:0007669"/>
    <property type="project" value="UniProtKB-KW"/>
</dbReference>
<dbReference type="eggNOG" id="KOG1844">
    <property type="taxonomic scope" value="Eukaryota"/>
</dbReference>
<evidence type="ECO:0000256" key="2">
    <source>
        <dbReference type="ARBA" id="ARBA00022771"/>
    </source>
</evidence>
<dbReference type="PROSITE" id="PS50016">
    <property type="entry name" value="ZF_PHD_2"/>
    <property type="match status" value="1"/>
</dbReference>
<feature type="region of interest" description="Disordered" evidence="5">
    <location>
        <begin position="156"/>
        <end position="404"/>
    </location>
</feature>
<dbReference type="Gene3D" id="3.30.40.10">
    <property type="entry name" value="Zinc/RING finger domain, C3HC4 (zinc finger)"/>
    <property type="match status" value="1"/>
</dbReference>